<protein>
    <submittedName>
        <fullName evidence="1">Uncharacterized protein</fullName>
    </submittedName>
</protein>
<keyword evidence="2" id="KW-1185">Reference proteome</keyword>
<sequence length="78" mass="8852">MVSPHLSFVDIRNGGHLRFLELVDPGRFALVGYSIIGRVDRVLNRPRKISVLLVIPVRASTKKGRVFDHRTKKVLFGE</sequence>
<dbReference type="EMBL" id="JAIWYP010000010">
    <property type="protein sequence ID" value="KAH3755684.1"/>
    <property type="molecule type" value="Genomic_DNA"/>
</dbReference>
<comment type="caution">
    <text evidence="1">The sequence shown here is derived from an EMBL/GenBank/DDBJ whole genome shotgun (WGS) entry which is preliminary data.</text>
</comment>
<name>A0A9D4DU31_DREPO</name>
<organism evidence="1 2">
    <name type="scientific">Dreissena polymorpha</name>
    <name type="common">Zebra mussel</name>
    <name type="synonym">Mytilus polymorpha</name>
    <dbReference type="NCBI Taxonomy" id="45954"/>
    <lineage>
        <taxon>Eukaryota</taxon>
        <taxon>Metazoa</taxon>
        <taxon>Spiralia</taxon>
        <taxon>Lophotrochozoa</taxon>
        <taxon>Mollusca</taxon>
        <taxon>Bivalvia</taxon>
        <taxon>Autobranchia</taxon>
        <taxon>Heteroconchia</taxon>
        <taxon>Euheterodonta</taxon>
        <taxon>Imparidentia</taxon>
        <taxon>Neoheterodontei</taxon>
        <taxon>Myida</taxon>
        <taxon>Dreissenoidea</taxon>
        <taxon>Dreissenidae</taxon>
        <taxon>Dreissena</taxon>
    </lineage>
</organism>
<dbReference type="AlphaFoldDB" id="A0A9D4DU31"/>
<evidence type="ECO:0000313" key="2">
    <source>
        <dbReference type="Proteomes" id="UP000828390"/>
    </source>
</evidence>
<reference evidence="1" key="1">
    <citation type="journal article" date="2019" name="bioRxiv">
        <title>The Genome of the Zebra Mussel, Dreissena polymorpha: A Resource for Invasive Species Research.</title>
        <authorList>
            <person name="McCartney M.A."/>
            <person name="Auch B."/>
            <person name="Kono T."/>
            <person name="Mallez S."/>
            <person name="Zhang Y."/>
            <person name="Obille A."/>
            <person name="Becker A."/>
            <person name="Abrahante J.E."/>
            <person name="Garbe J."/>
            <person name="Badalamenti J.P."/>
            <person name="Herman A."/>
            <person name="Mangelson H."/>
            <person name="Liachko I."/>
            <person name="Sullivan S."/>
            <person name="Sone E.D."/>
            <person name="Koren S."/>
            <person name="Silverstein K.A.T."/>
            <person name="Beckman K.B."/>
            <person name="Gohl D.M."/>
        </authorList>
    </citation>
    <scope>NUCLEOTIDE SEQUENCE</scope>
    <source>
        <strain evidence="1">Duluth1</strain>
        <tissue evidence="1">Whole animal</tissue>
    </source>
</reference>
<gene>
    <name evidence="1" type="ORF">DPMN_190382</name>
</gene>
<dbReference type="Proteomes" id="UP000828390">
    <property type="component" value="Unassembled WGS sequence"/>
</dbReference>
<proteinExistence type="predicted"/>
<accession>A0A9D4DU31</accession>
<evidence type="ECO:0000313" key="1">
    <source>
        <dbReference type="EMBL" id="KAH3755684.1"/>
    </source>
</evidence>
<reference evidence="1" key="2">
    <citation type="submission" date="2020-11" db="EMBL/GenBank/DDBJ databases">
        <authorList>
            <person name="McCartney M.A."/>
            <person name="Auch B."/>
            <person name="Kono T."/>
            <person name="Mallez S."/>
            <person name="Becker A."/>
            <person name="Gohl D.M."/>
            <person name="Silverstein K.A.T."/>
            <person name="Koren S."/>
            <person name="Bechman K.B."/>
            <person name="Herman A."/>
            <person name="Abrahante J.E."/>
            <person name="Garbe J."/>
        </authorList>
    </citation>
    <scope>NUCLEOTIDE SEQUENCE</scope>
    <source>
        <strain evidence="1">Duluth1</strain>
        <tissue evidence="1">Whole animal</tissue>
    </source>
</reference>